<dbReference type="Gene3D" id="2.20.110.10">
    <property type="entry name" value="Histone H3 K4-specific methyltransferase SET7/9 N-terminal domain"/>
    <property type="match status" value="1"/>
</dbReference>
<evidence type="ECO:0008006" key="5">
    <source>
        <dbReference type="Google" id="ProtNLM"/>
    </source>
</evidence>
<gene>
    <name evidence="3" type="ORF">GCM10010969_40030</name>
</gene>
<accession>A0ABQ2LBL8</accession>
<keyword evidence="2" id="KW-0732">Signal</keyword>
<comment type="caution">
    <text evidence="3">The sequence shown here is derived from an EMBL/GenBank/DDBJ whole genome shotgun (WGS) entry which is preliminary data.</text>
</comment>
<keyword evidence="4" id="KW-1185">Reference proteome</keyword>
<evidence type="ECO:0000256" key="2">
    <source>
        <dbReference type="SAM" id="SignalP"/>
    </source>
</evidence>
<dbReference type="InterPro" id="IPR003409">
    <property type="entry name" value="MORN"/>
</dbReference>
<dbReference type="PANTHER" id="PTHR23084:SF263">
    <property type="entry name" value="MORN REPEAT-CONTAINING PROTEIN 1"/>
    <property type="match status" value="1"/>
</dbReference>
<sequence>MKNKFILPLVLALAVPLGVFGTTGVGSSAAEAASAKEWVQLSPRATYYGEVSKGKPNGRGTIKWGNNKQYSGTFVNGKRSGKGKYVNTYLNDKTGLLHKVVYNGRWSGDMMNGNGTRTEKVVALDGTVVSNGIQTGTFKANVLSRGYDVVHALADPDYSFSYRAPNYRLNILGSNISLLEDWKTGTLFEVEYRKGSISKNYSIFQGRTAEEEKKRLASLRYLRSVTSEITPILWQFRAISKQLDLK</sequence>
<protein>
    <recommendedName>
        <fullName evidence="5">MORN repeat-containing protein</fullName>
    </recommendedName>
</protein>
<name>A0ABQ2LBL8_9BACL</name>
<dbReference type="SMART" id="SM00698">
    <property type="entry name" value="MORN"/>
    <property type="match status" value="3"/>
</dbReference>
<proteinExistence type="predicted"/>
<evidence type="ECO:0000313" key="4">
    <source>
        <dbReference type="Proteomes" id="UP000606653"/>
    </source>
</evidence>
<dbReference type="Proteomes" id="UP000606653">
    <property type="component" value="Unassembled WGS sequence"/>
</dbReference>
<dbReference type="EMBL" id="BMLN01000019">
    <property type="protein sequence ID" value="GGO09514.1"/>
    <property type="molecule type" value="Genomic_DNA"/>
</dbReference>
<dbReference type="PANTHER" id="PTHR23084">
    <property type="entry name" value="PHOSPHATIDYLINOSITOL-4-PHOSPHATE 5-KINASE RELATED"/>
    <property type="match status" value="1"/>
</dbReference>
<feature type="signal peptide" evidence="2">
    <location>
        <begin position="1"/>
        <end position="21"/>
    </location>
</feature>
<evidence type="ECO:0000313" key="3">
    <source>
        <dbReference type="EMBL" id="GGO09514.1"/>
    </source>
</evidence>
<dbReference type="RefSeq" id="WP_018978587.1">
    <property type="nucleotide sequence ID" value="NZ_BMLN01000019.1"/>
</dbReference>
<feature type="chain" id="PRO_5046811779" description="MORN repeat-containing protein" evidence="2">
    <location>
        <begin position="22"/>
        <end position="246"/>
    </location>
</feature>
<dbReference type="Pfam" id="PF02493">
    <property type="entry name" value="MORN"/>
    <property type="match status" value="3"/>
</dbReference>
<organism evidence="3 4">
    <name type="scientific">Saccharibacillus kuerlensis</name>
    <dbReference type="NCBI Taxonomy" id="459527"/>
    <lineage>
        <taxon>Bacteria</taxon>
        <taxon>Bacillati</taxon>
        <taxon>Bacillota</taxon>
        <taxon>Bacilli</taxon>
        <taxon>Bacillales</taxon>
        <taxon>Paenibacillaceae</taxon>
        <taxon>Saccharibacillus</taxon>
    </lineage>
</organism>
<dbReference type="SUPFAM" id="SSF82185">
    <property type="entry name" value="Histone H3 K4-specific methyltransferase SET7/9 N-terminal domain"/>
    <property type="match status" value="1"/>
</dbReference>
<reference evidence="4" key="1">
    <citation type="journal article" date="2019" name="Int. J. Syst. Evol. Microbiol.">
        <title>The Global Catalogue of Microorganisms (GCM) 10K type strain sequencing project: providing services to taxonomists for standard genome sequencing and annotation.</title>
        <authorList>
            <consortium name="The Broad Institute Genomics Platform"/>
            <consortium name="The Broad Institute Genome Sequencing Center for Infectious Disease"/>
            <person name="Wu L."/>
            <person name="Ma J."/>
        </authorList>
    </citation>
    <scope>NUCLEOTIDE SEQUENCE [LARGE SCALE GENOMIC DNA]</scope>
    <source>
        <strain evidence="4">CGMCC 1.6964</strain>
    </source>
</reference>
<evidence type="ECO:0000256" key="1">
    <source>
        <dbReference type="ARBA" id="ARBA00022737"/>
    </source>
</evidence>
<keyword evidence="1" id="KW-0677">Repeat</keyword>